<sequence length="275" mass="32375">MSEGWISIHRKIQDSSVWTNPEMLKLWLLCLMKASHKEQPHYIFDGKVVPLVAGEFITGRKVLAEEYNRGMTLKARVSESTIERWLKKFEKMQMLNIKKTTKYSVVTVINWHEYQRSEHQMNITCTSDEHHLNTINNDNKQQEQEEYKYINARASQFDFEQVAQEYKKTFPRKPLTDYIAQSMAEWINVFGGDSGIIRYALKNAAEYSADNFKYVERILEHWHESDVKTVEDAKAMIDEFEKRKRESNIFLGRKGIVAVDENLPVIPMIDWTKKG</sequence>
<dbReference type="Gene3D" id="1.10.10.630">
    <property type="entry name" value="DnaD domain-like"/>
    <property type="match status" value="1"/>
</dbReference>
<dbReference type="InterPro" id="IPR006343">
    <property type="entry name" value="DnaB/C_C"/>
</dbReference>
<comment type="similarity">
    <text evidence="1">Belongs to the DnaB/DnaD family.</text>
</comment>
<proteinExistence type="inferred from homology"/>
<dbReference type="EMBL" id="JAPDSH010000006">
    <property type="protein sequence ID" value="MDF0480250.1"/>
    <property type="molecule type" value="Genomic_DNA"/>
</dbReference>
<dbReference type="PANTHER" id="PTHR37293">
    <property type="entry name" value="PHAGE REPLICATION PROTEIN-RELATED"/>
    <property type="match status" value="1"/>
</dbReference>
<protein>
    <submittedName>
        <fullName evidence="3">DnaD domain protein</fullName>
    </submittedName>
</protein>
<evidence type="ECO:0000313" key="3">
    <source>
        <dbReference type="EMBL" id="MDF0480250.1"/>
    </source>
</evidence>
<dbReference type="NCBIfam" id="TIGR01446">
    <property type="entry name" value="DnaD_dom"/>
    <property type="match status" value="1"/>
</dbReference>
<accession>A0ABT5X2P3</accession>
<gene>
    <name evidence="3" type="ORF">OL233_08135</name>
</gene>
<comment type="caution">
    <text evidence="3">The sequence shown here is derived from an EMBL/GenBank/DDBJ whole genome shotgun (WGS) entry which is preliminary data.</text>
</comment>
<feature type="domain" description="DnaB/C C-terminal" evidence="2">
    <location>
        <begin position="173"/>
        <end position="235"/>
    </location>
</feature>
<dbReference type="PANTHER" id="PTHR37293:SF5">
    <property type="entry name" value="DNA REPLICATION PROTEIN"/>
    <property type="match status" value="1"/>
</dbReference>
<reference evidence="3" key="1">
    <citation type="submission" date="2022-10" db="EMBL/GenBank/DDBJ databases">
        <title>Vagococcus sp. isolated from poultry meat.</title>
        <authorList>
            <person name="Johansson P."/>
            <person name="Bjorkroth J."/>
        </authorList>
    </citation>
    <scope>NUCLEOTIDE SEQUENCE</scope>
    <source>
        <strain evidence="3">PNs007</strain>
    </source>
</reference>
<dbReference type="SUPFAM" id="SSF158499">
    <property type="entry name" value="DnaD domain-like"/>
    <property type="match status" value="1"/>
</dbReference>
<evidence type="ECO:0000313" key="4">
    <source>
        <dbReference type="Proteomes" id="UP001147148"/>
    </source>
</evidence>
<dbReference type="Proteomes" id="UP001147148">
    <property type="component" value="Unassembled WGS sequence"/>
</dbReference>
<dbReference type="RefSeq" id="WP_275471836.1">
    <property type="nucleotide sequence ID" value="NZ_JAPDSH010000006.1"/>
</dbReference>
<keyword evidence="4" id="KW-1185">Reference proteome</keyword>
<dbReference type="InterPro" id="IPR034829">
    <property type="entry name" value="DnaD-like_sf"/>
</dbReference>
<evidence type="ECO:0000259" key="2">
    <source>
        <dbReference type="Pfam" id="PF07261"/>
    </source>
</evidence>
<dbReference type="InterPro" id="IPR053162">
    <property type="entry name" value="DnaD"/>
</dbReference>
<dbReference type="Pfam" id="PF07261">
    <property type="entry name" value="DnaB_2"/>
    <property type="match status" value="1"/>
</dbReference>
<name>A0ABT5X2P3_9ENTE</name>
<organism evidence="3 4">
    <name type="scientific">Vagococcus proximus</name>
    <dbReference type="NCBI Taxonomy" id="2991417"/>
    <lineage>
        <taxon>Bacteria</taxon>
        <taxon>Bacillati</taxon>
        <taxon>Bacillota</taxon>
        <taxon>Bacilli</taxon>
        <taxon>Lactobacillales</taxon>
        <taxon>Enterococcaceae</taxon>
        <taxon>Vagococcus</taxon>
    </lineage>
</organism>
<evidence type="ECO:0000256" key="1">
    <source>
        <dbReference type="ARBA" id="ARBA00093462"/>
    </source>
</evidence>